<gene>
    <name evidence="1" type="ORF">MACK_003505</name>
</gene>
<dbReference type="Pfam" id="PF04979">
    <property type="entry name" value="IPP-2"/>
    <property type="match status" value="1"/>
</dbReference>
<dbReference type="GO" id="GO:0009966">
    <property type="term" value="P:regulation of signal transduction"/>
    <property type="evidence" value="ECO:0007669"/>
    <property type="project" value="InterPro"/>
</dbReference>
<dbReference type="Proteomes" id="UP000244811">
    <property type="component" value="Chromosome 2"/>
</dbReference>
<name>A0A976XJH0_THEOR</name>
<dbReference type="EMBL" id="CP056071">
    <property type="protein sequence ID" value="UVC49888.1"/>
    <property type="molecule type" value="Genomic_DNA"/>
</dbReference>
<dbReference type="AlphaFoldDB" id="A0A976XJH0"/>
<organism evidence="1 2">
    <name type="scientific">Theileria orientalis</name>
    <dbReference type="NCBI Taxonomy" id="68886"/>
    <lineage>
        <taxon>Eukaryota</taxon>
        <taxon>Sar</taxon>
        <taxon>Alveolata</taxon>
        <taxon>Apicomplexa</taxon>
        <taxon>Aconoidasida</taxon>
        <taxon>Piroplasmida</taxon>
        <taxon>Theileriidae</taxon>
        <taxon>Theileria</taxon>
    </lineage>
</organism>
<evidence type="ECO:0008006" key="3">
    <source>
        <dbReference type="Google" id="ProtNLM"/>
    </source>
</evidence>
<proteinExistence type="predicted"/>
<reference evidence="1" key="1">
    <citation type="submission" date="2022-07" db="EMBL/GenBank/DDBJ databases">
        <title>Evaluation of T. orientalis genome assembly methods using nanopore sequencing and analysis of variation between genomes.</title>
        <authorList>
            <person name="Yam J."/>
            <person name="Micallef M.L."/>
            <person name="Liu M."/>
            <person name="Djordjevic S.P."/>
            <person name="Bogema D.R."/>
            <person name="Jenkins C."/>
        </authorList>
    </citation>
    <scope>NUCLEOTIDE SEQUENCE</scope>
    <source>
        <strain evidence="1">Goon Nure</strain>
    </source>
</reference>
<evidence type="ECO:0000313" key="1">
    <source>
        <dbReference type="EMBL" id="UVC49888.1"/>
    </source>
</evidence>
<accession>A0A976XJH0</accession>
<dbReference type="InterPro" id="IPR007062">
    <property type="entry name" value="PPI-2"/>
</dbReference>
<evidence type="ECO:0000313" key="2">
    <source>
        <dbReference type="Proteomes" id="UP000244811"/>
    </source>
</evidence>
<dbReference type="PANTHER" id="PTHR12398:SF20">
    <property type="entry name" value="PROTEIN PHOSPHATASE 1 REGULATORY INHIBITOR SUBUNIT 2"/>
    <property type="match status" value="1"/>
</dbReference>
<dbReference type="PANTHER" id="PTHR12398">
    <property type="entry name" value="PROTEIN PHOSPHATASE INHIBITOR"/>
    <property type="match status" value="1"/>
</dbReference>
<protein>
    <recommendedName>
        <fullName evidence="3">Protein phosphatase inhibitor 2</fullName>
    </recommendedName>
</protein>
<sequence length="118" mass="14198">MSLAKEKDPNRKKKSITWDENCIREQDKDRGTRMKIPEISTPFNYETWDSGSEEDFAAKAERLTQVQQSMREEVVHRLLEIKEDTDKKKLFEEQRKKHYDEYKTIKALKEEGKLPYEE</sequence>
<dbReference type="GO" id="GO:0004864">
    <property type="term" value="F:protein phosphatase inhibitor activity"/>
    <property type="evidence" value="ECO:0007669"/>
    <property type="project" value="InterPro"/>
</dbReference>